<dbReference type="Proteomes" id="UP000640930">
    <property type="component" value="Unassembled WGS sequence"/>
</dbReference>
<gene>
    <name evidence="1" type="ORF">H9636_09855</name>
</gene>
<evidence type="ECO:0000313" key="2">
    <source>
        <dbReference type="Proteomes" id="UP000640930"/>
    </source>
</evidence>
<dbReference type="RefSeq" id="WP_191707438.1">
    <property type="nucleotide sequence ID" value="NZ_JACSQA010000013.1"/>
</dbReference>
<proteinExistence type="predicted"/>
<protein>
    <recommendedName>
        <fullName evidence="3">Phage protein</fullName>
    </recommendedName>
</protein>
<name>A0ABR8XCJ7_9BACL</name>
<evidence type="ECO:0008006" key="3">
    <source>
        <dbReference type="Google" id="ProtNLM"/>
    </source>
</evidence>
<sequence length="76" mass="8953">MKIEVRNGVVIVNNFEIVGFVDEENNCMICEMNLIYYEDYDAYICPKCNRWTETKCSDSNCNYCINRPEKPLPNTE</sequence>
<organism evidence="1 2">
    <name type="scientific">Ureibacillus galli</name>
    <dbReference type="NCBI Taxonomy" id="2762222"/>
    <lineage>
        <taxon>Bacteria</taxon>
        <taxon>Bacillati</taxon>
        <taxon>Bacillota</taxon>
        <taxon>Bacilli</taxon>
        <taxon>Bacillales</taxon>
        <taxon>Caryophanaceae</taxon>
        <taxon>Ureibacillus</taxon>
    </lineage>
</organism>
<dbReference type="EMBL" id="JACSQA010000013">
    <property type="protein sequence ID" value="MBD8026958.1"/>
    <property type="molecule type" value="Genomic_DNA"/>
</dbReference>
<comment type="caution">
    <text evidence="1">The sequence shown here is derived from an EMBL/GenBank/DDBJ whole genome shotgun (WGS) entry which is preliminary data.</text>
</comment>
<reference evidence="1 2" key="1">
    <citation type="submission" date="2020-08" db="EMBL/GenBank/DDBJ databases">
        <title>A Genomic Blueprint of the Chicken Gut Microbiome.</title>
        <authorList>
            <person name="Gilroy R."/>
            <person name="Ravi A."/>
            <person name="Getino M."/>
            <person name="Pursley I."/>
            <person name="Horton D.L."/>
            <person name="Alikhan N.-F."/>
            <person name="Baker D."/>
            <person name="Gharbi K."/>
            <person name="Hall N."/>
            <person name="Watson M."/>
            <person name="Adriaenssens E.M."/>
            <person name="Foster-Nyarko E."/>
            <person name="Jarju S."/>
            <person name="Secka A."/>
            <person name="Antonio M."/>
            <person name="Oren A."/>
            <person name="Chaudhuri R."/>
            <person name="La Ragione R.M."/>
            <person name="Hildebrand F."/>
            <person name="Pallen M.J."/>
        </authorList>
    </citation>
    <scope>NUCLEOTIDE SEQUENCE [LARGE SCALE GENOMIC DNA]</scope>
    <source>
        <strain evidence="1 2">Re31</strain>
    </source>
</reference>
<keyword evidence="2" id="KW-1185">Reference proteome</keyword>
<accession>A0ABR8XCJ7</accession>
<evidence type="ECO:0000313" key="1">
    <source>
        <dbReference type="EMBL" id="MBD8026958.1"/>
    </source>
</evidence>